<evidence type="ECO:0000313" key="1">
    <source>
        <dbReference type="EMBL" id="KAG8464722.1"/>
    </source>
</evidence>
<keyword evidence="2" id="KW-1185">Reference proteome</keyword>
<name>A0A8J6C7Q4_DIALT</name>
<accession>A0A8J6C7Q4</accession>
<reference evidence="1" key="1">
    <citation type="submission" date="2021-05" db="EMBL/GenBank/DDBJ databases">
        <title>The genome of the haptophyte Pavlova lutheri (Diacronema luteri, Pavlovales) - a model for lipid biosynthesis in eukaryotic algae.</title>
        <authorList>
            <person name="Hulatt C.J."/>
            <person name="Posewitz M.C."/>
        </authorList>
    </citation>
    <scope>NUCLEOTIDE SEQUENCE</scope>
    <source>
        <strain evidence="1">NIVA-4/92</strain>
    </source>
</reference>
<dbReference type="EMBL" id="JAGTXO010000012">
    <property type="protein sequence ID" value="KAG8464722.1"/>
    <property type="molecule type" value="Genomic_DNA"/>
</dbReference>
<dbReference type="Proteomes" id="UP000751190">
    <property type="component" value="Unassembled WGS sequence"/>
</dbReference>
<protein>
    <submittedName>
        <fullName evidence="1">Uncharacterized protein</fullName>
    </submittedName>
</protein>
<gene>
    <name evidence="1" type="ORF">KFE25_010090</name>
</gene>
<sequence length="197" mass="21096">MFNPLVRRLATATLVGVPVRDVLAATVALAQADVQLALLTIAFSSLAVFVDAPAGTGPTAAALLVVLFTSAATSDDVTPELARSVLPLVCALSLARIAAVADPPGYVAEDDDLPIEDVSTRLWYARLNESVRRRDAENAVLIDKLVQSTRGISRRKGEALKRCCSGRNALELTPAEWERCDGIGRTLARRVYDGLRQ</sequence>
<dbReference type="AlphaFoldDB" id="A0A8J6C7Q4"/>
<organism evidence="1 2">
    <name type="scientific">Diacronema lutheri</name>
    <name type="common">Unicellular marine alga</name>
    <name type="synonym">Monochrysis lutheri</name>
    <dbReference type="NCBI Taxonomy" id="2081491"/>
    <lineage>
        <taxon>Eukaryota</taxon>
        <taxon>Haptista</taxon>
        <taxon>Haptophyta</taxon>
        <taxon>Pavlovophyceae</taxon>
        <taxon>Pavlovales</taxon>
        <taxon>Pavlovaceae</taxon>
        <taxon>Diacronema</taxon>
    </lineage>
</organism>
<proteinExistence type="predicted"/>
<comment type="caution">
    <text evidence="1">The sequence shown here is derived from an EMBL/GenBank/DDBJ whole genome shotgun (WGS) entry which is preliminary data.</text>
</comment>
<evidence type="ECO:0000313" key="2">
    <source>
        <dbReference type="Proteomes" id="UP000751190"/>
    </source>
</evidence>